<reference evidence="1" key="1">
    <citation type="submission" date="2021-06" db="EMBL/GenBank/DDBJ databases">
        <authorList>
            <person name="Kallberg Y."/>
            <person name="Tangrot J."/>
            <person name="Rosling A."/>
        </authorList>
    </citation>
    <scope>NUCLEOTIDE SEQUENCE</scope>
    <source>
        <strain evidence="1">MA461A</strain>
    </source>
</reference>
<dbReference type="Proteomes" id="UP000789920">
    <property type="component" value="Unassembled WGS sequence"/>
</dbReference>
<dbReference type="EMBL" id="CAJVQC010037365">
    <property type="protein sequence ID" value="CAG8763646.1"/>
    <property type="molecule type" value="Genomic_DNA"/>
</dbReference>
<evidence type="ECO:0000313" key="1">
    <source>
        <dbReference type="EMBL" id="CAG8763646.1"/>
    </source>
</evidence>
<name>A0ACA9QSZ2_9GLOM</name>
<gene>
    <name evidence="1" type="ORF">RPERSI_LOCUS15528</name>
</gene>
<evidence type="ECO:0000313" key="2">
    <source>
        <dbReference type="Proteomes" id="UP000789920"/>
    </source>
</evidence>
<feature type="non-terminal residue" evidence="1">
    <location>
        <position position="103"/>
    </location>
</feature>
<organism evidence="1 2">
    <name type="scientific">Racocetra persica</name>
    <dbReference type="NCBI Taxonomy" id="160502"/>
    <lineage>
        <taxon>Eukaryota</taxon>
        <taxon>Fungi</taxon>
        <taxon>Fungi incertae sedis</taxon>
        <taxon>Mucoromycota</taxon>
        <taxon>Glomeromycotina</taxon>
        <taxon>Glomeromycetes</taxon>
        <taxon>Diversisporales</taxon>
        <taxon>Gigasporaceae</taxon>
        <taxon>Racocetra</taxon>
    </lineage>
</organism>
<proteinExistence type="predicted"/>
<sequence length="103" mass="11295">MQKNFCSLSVLFYLINFIKPALSQCTCDDPLKPFANTVTVTSSNGVIIRQQPCTGSSRIGSLSNVDRFTPITDCLGECVEIVNTWLKVQNPSGFIWAGATDYP</sequence>
<protein>
    <submittedName>
        <fullName evidence="1">4709_t:CDS:1</fullName>
    </submittedName>
</protein>
<keyword evidence="2" id="KW-1185">Reference proteome</keyword>
<accession>A0ACA9QSZ2</accession>
<comment type="caution">
    <text evidence="1">The sequence shown here is derived from an EMBL/GenBank/DDBJ whole genome shotgun (WGS) entry which is preliminary data.</text>
</comment>